<dbReference type="FunFam" id="3.40.50.720:FF:000084">
    <property type="entry name" value="Short-chain dehydrogenase reductase"/>
    <property type="match status" value="1"/>
</dbReference>
<evidence type="ECO:0000256" key="1">
    <source>
        <dbReference type="ARBA" id="ARBA00006484"/>
    </source>
</evidence>
<dbReference type="InterPro" id="IPR020904">
    <property type="entry name" value="Sc_DH/Rdtase_CS"/>
</dbReference>
<keyword evidence="4" id="KW-1185">Reference proteome</keyword>
<dbReference type="InterPro" id="IPR002347">
    <property type="entry name" value="SDR_fam"/>
</dbReference>
<dbReference type="PANTHER" id="PTHR42760:SF133">
    <property type="entry name" value="3-OXOACYL-[ACYL-CARRIER-PROTEIN] REDUCTASE"/>
    <property type="match status" value="1"/>
</dbReference>
<dbReference type="PRINTS" id="PR00081">
    <property type="entry name" value="GDHRDH"/>
</dbReference>
<dbReference type="EMBL" id="FOEE01000005">
    <property type="protein sequence ID" value="SEO82861.1"/>
    <property type="molecule type" value="Genomic_DNA"/>
</dbReference>
<protein>
    <submittedName>
        <fullName evidence="3">3-oxoacyl-[acyl-carrier protein] reductase</fullName>
    </submittedName>
</protein>
<dbReference type="InterPro" id="IPR036291">
    <property type="entry name" value="NAD(P)-bd_dom_sf"/>
</dbReference>
<comment type="similarity">
    <text evidence="1">Belongs to the short-chain dehydrogenases/reductases (SDR) family.</text>
</comment>
<accession>A0A1H8SW20</accession>
<evidence type="ECO:0000256" key="2">
    <source>
        <dbReference type="ARBA" id="ARBA00023002"/>
    </source>
</evidence>
<dbReference type="PANTHER" id="PTHR42760">
    <property type="entry name" value="SHORT-CHAIN DEHYDROGENASES/REDUCTASES FAMILY MEMBER"/>
    <property type="match status" value="1"/>
</dbReference>
<gene>
    <name evidence="3" type="ORF">SAMN05660991_01879</name>
</gene>
<organism evidence="3 4">
    <name type="scientific">Trujillonella endophytica</name>
    <dbReference type="NCBI Taxonomy" id="673521"/>
    <lineage>
        <taxon>Bacteria</taxon>
        <taxon>Bacillati</taxon>
        <taxon>Actinomycetota</taxon>
        <taxon>Actinomycetes</taxon>
        <taxon>Geodermatophilales</taxon>
        <taxon>Geodermatophilaceae</taxon>
        <taxon>Trujillonella</taxon>
    </lineage>
</organism>
<dbReference type="GO" id="GO:0016616">
    <property type="term" value="F:oxidoreductase activity, acting on the CH-OH group of donors, NAD or NADP as acceptor"/>
    <property type="evidence" value="ECO:0007669"/>
    <property type="project" value="TreeGrafter"/>
</dbReference>
<dbReference type="SUPFAM" id="SSF51735">
    <property type="entry name" value="NAD(P)-binding Rossmann-fold domains"/>
    <property type="match status" value="1"/>
</dbReference>
<dbReference type="AlphaFoldDB" id="A0A1H8SW20"/>
<dbReference type="Proteomes" id="UP000198960">
    <property type="component" value="Unassembled WGS sequence"/>
</dbReference>
<name>A0A1H8SW20_9ACTN</name>
<keyword evidence="2" id="KW-0560">Oxidoreductase</keyword>
<dbReference type="Pfam" id="PF13561">
    <property type="entry name" value="adh_short_C2"/>
    <property type="match status" value="1"/>
</dbReference>
<dbReference type="OrthoDB" id="286404at2"/>
<evidence type="ECO:0000313" key="3">
    <source>
        <dbReference type="EMBL" id="SEO82861.1"/>
    </source>
</evidence>
<proteinExistence type="inferred from homology"/>
<reference evidence="4" key="1">
    <citation type="submission" date="2016-10" db="EMBL/GenBank/DDBJ databases">
        <authorList>
            <person name="Varghese N."/>
            <person name="Submissions S."/>
        </authorList>
    </citation>
    <scope>NUCLEOTIDE SEQUENCE [LARGE SCALE GENOMIC DNA]</scope>
    <source>
        <strain evidence="4">DSM 45413</strain>
    </source>
</reference>
<evidence type="ECO:0000313" key="4">
    <source>
        <dbReference type="Proteomes" id="UP000198960"/>
    </source>
</evidence>
<dbReference type="Gene3D" id="3.40.50.720">
    <property type="entry name" value="NAD(P)-binding Rossmann-like Domain"/>
    <property type="match status" value="1"/>
</dbReference>
<dbReference type="PROSITE" id="PS00061">
    <property type="entry name" value="ADH_SHORT"/>
    <property type="match status" value="1"/>
</dbReference>
<dbReference type="STRING" id="673521.SAMN05660991_01879"/>
<dbReference type="RefSeq" id="WP_091942435.1">
    <property type="nucleotide sequence ID" value="NZ_FOEE01000005.1"/>
</dbReference>
<dbReference type="PRINTS" id="PR00080">
    <property type="entry name" value="SDRFAMILY"/>
</dbReference>
<sequence length="279" mass="28004">MTLDSLSAAPVDGGVAAAPALAPPFSLEGRTAVVTGAASGIGRAVAVVCAAAGARVVLADVAADGLAETAAGIEGAVVVPTDVRDRGAVEALAEAAVRATGGIGVWANVAGIIRTARIVDTTPEDLRAVLAVNLEGVFWGTAAAGRVMSAAGRGSIVNIASTGGEVPVPDRAVYGMTKAAVLSLTRTAAAELGPAGVRVNAVAPGFVETGMTRRVWTAADGTVDEEQRRQVLATMTTMQPLRRNGAADDIAWAVLYLAADASRFMTGQVLRPNGGTHMP</sequence>